<dbReference type="GO" id="GO:0043908">
    <property type="term" value="F:Ser(Gly)-tRNA(Ala) hydrolase activity"/>
    <property type="evidence" value="ECO:0007669"/>
    <property type="project" value="UniProtKB-UniRule"/>
</dbReference>
<dbReference type="Proteomes" id="UP000054997">
    <property type="component" value="Unassembled WGS sequence"/>
</dbReference>
<comment type="caution">
    <text evidence="4">The sequence shown here is derived from an EMBL/GenBank/DDBJ whole genome shotgun (WGS) entry which is preliminary data.</text>
</comment>
<organism evidence="4 5">
    <name type="scientific">Legionella londiniensis</name>
    <dbReference type="NCBI Taxonomy" id="45068"/>
    <lineage>
        <taxon>Bacteria</taxon>
        <taxon>Pseudomonadati</taxon>
        <taxon>Pseudomonadota</taxon>
        <taxon>Gammaproteobacteria</taxon>
        <taxon>Legionellales</taxon>
        <taxon>Legionellaceae</taxon>
        <taxon>Legionella</taxon>
    </lineage>
</organism>
<dbReference type="GO" id="GO:0106026">
    <property type="term" value="F:Gly-tRNA(Ala) deacylase activity"/>
    <property type="evidence" value="ECO:0007669"/>
    <property type="project" value="UniProtKB-UniRule"/>
</dbReference>
<proteinExistence type="inferred from homology"/>
<keyword evidence="3" id="KW-0694">RNA-binding</keyword>
<dbReference type="InterPro" id="IPR003732">
    <property type="entry name" value="Daa-tRNA_deacyls_DTD"/>
</dbReference>
<sequence length="148" mass="16795">MLTVLQRVRHAHISVNDEEIARINQGILLLCGFEKEDNEQTLQKMLDKCLHYRIFSDQHDKMNLSLTDINGDLLLVPQFTLVAETSRGLRPSFSNGASPEKGRILFEKLTSLARKVYPKSVFGRFAADMQITLCNDGPVTFILKFEAL</sequence>
<dbReference type="AlphaFoldDB" id="A0A0W0VRZ5"/>
<dbReference type="InterPro" id="IPR023509">
    <property type="entry name" value="DTD-like_sf"/>
</dbReference>
<comment type="subunit">
    <text evidence="3">Homodimer.</text>
</comment>
<dbReference type="PANTHER" id="PTHR10472:SF5">
    <property type="entry name" value="D-AMINOACYL-TRNA DEACYLASE 1"/>
    <property type="match status" value="1"/>
</dbReference>
<dbReference type="GO" id="GO:0019478">
    <property type="term" value="P:D-amino acid catabolic process"/>
    <property type="evidence" value="ECO:0007669"/>
    <property type="project" value="UniProtKB-UniRule"/>
</dbReference>
<keyword evidence="3" id="KW-0820">tRNA-binding</keyword>
<dbReference type="EMBL" id="LNYK01000003">
    <property type="protein sequence ID" value="KTD22960.1"/>
    <property type="molecule type" value="Genomic_DNA"/>
</dbReference>
<dbReference type="Pfam" id="PF02580">
    <property type="entry name" value="Tyr_Deacylase"/>
    <property type="match status" value="1"/>
</dbReference>
<protein>
    <recommendedName>
        <fullName evidence="3">D-aminoacyl-tRNA deacylase</fullName>
        <shortName evidence="3">DTD</shortName>
        <ecNumber evidence="3">3.1.1.96</ecNumber>
    </recommendedName>
    <alternativeName>
        <fullName evidence="3">Gly-tRNA(Ala) deacylase</fullName>
        <ecNumber evidence="3">3.1.1.-</ecNumber>
    </alternativeName>
</protein>
<dbReference type="NCBIfam" id="TIGR00256">
    <property type="entry name" value="D-aminoacyl-tRNA deacylase"/>
    <property type="match status" value="1"/>
</dbReference>
<dbReference type="EC" id="3.1.1.-" evidence="3"/>
<dbReference type="PATRIC" id="fig|45068.5.peg.371"/>
<dbReference type="RefSeq" id="WP_058528367.1">
    <property type="nucleotide sequence ID" value="NZ_CAAAHZ010000004.1"/>
</dbReference>
<keyword evidence="3" id="KW-0963">Cytoplasm</keyword>
<dbReference type="FunFam" id="3.50.80.10:FF:000001">
    <property type="entry name" value="D-aminoacyl-tRNA deacylase"/>
    <property type="match status" value="1"/>
</dbReference>
<comment type="domain">
    <text evidence="3">A Gly-cisPro motif from one monomer fits into the active site of the other monomer to allow specific chiral rejection of L-amino acids.</text>
</comment>
<dbReference type="PANTHER" id="PTHR10472">
    <property type="entry name" value="D-TYROSYL-TRNA TYR DEACYLASE"/>
    <property type="match status" value="1"/>
</dbReference>
<evidence type="ECO:0000256" key="3">
    <source>
        <dbReference type="HAMAP-Rule" id="MF_00518"/>
    </source>
</evidence>
<comment type="function">
    <text evidence="3">An aminoacyl-tRNA editing enzyme that deacylates mischarged D-aminoacyl-tRNAs. Also deacylates mischarged glycyl-tRNA(Ala), protecting cells against glycine mischarging by AlaRS. Acts via tRNA-based rather than protein-based catalysis; rejects L-amino acids rather than detecting D-amino acids in the active site. By recycling D-aminoacyl-tRNA to D-amino acids and free tRNA molecules, this enzyme counteracts the toxicity associated with the formation of D-aminoacyl-tRNA entities in vivo and helps enforce protein L-homochirality.</text>
</comment>
<comment type="catalytic activity">
    <reaction evidence="3">
        <text>glycyl-tRNA(Ala) + H2O = tRNA(Ala) + glycine + H(+)</text>
        <dbReference type="Rhea" id="RHEA:53744"/>
        <dbReference type="Rhea" id="RHEA-COMP:9657"/>
        <dbReference type="Rhea" id="RHEA-COMP:13640"/>
        <dbReference type="ChEBI" id="CHEBI:15377"/>
        <dbReference type="ChEBI" id="CHEBI:15378"/>
        <dbReference type="ChEBI" id="CHEBI:57305"/>
        <dbReference type="ChEBI" id="CHEBI:78442"/>
        <dbReference type="ChEBI" id="CHEBI:78522"/>
    </reaction>
</comment>
<evidence type="ECO:0000256" key="2">
    <source>
        <dbReference type="ARBA" id="ARBA00022801"/>
    </source>
</evidence>
<dbReference type="EC" id="3.1.1.96" evidence="3"/>
<gene>
    <name evidence="3 4" type="primary">dtd</name>
    <name evidence="4" type="ORF">Llon_0350</name>
</gene>
<comment type="subcellular location">
    <subcellularLocation>
        <location evidence="3">Cytoplasm</location>
    </subcellularLocation>
</comment>
<comment type="similarity">
    <text evidence="1 3">Belongs to the DTD family.</text>
</comment>
<dbReference type="Gene3D" id="3.50.80.10">
    <property type="entry name" value="D-tyrosyl-tRNA(Tyr) deacylase"/>
    <property type="match status" value="1"/>
</dbReference>
<dbReference type="GO" id="GO:0000049">
    <property type="term" value="F:tRNA binding"/>
    <property type="evidence" value="ECO:0007669"/>
    <property type="project" value="UniProtKB-UniRule"/>
</dbReference>
<dbReference type="SUPFAM" id="SSF69500">
    <property type="entry name" value="DTD-like"/>
    <property type="match status" value="1"/>
</dbReference>
<feature type="short sequence motif" description="Gly-cisPro motif, important for rejection of L-amino acids" evidence="3">
    <location>
        <begin position="137"/>
        <end position="138"/>
    </location>
</feature>
<comment type="catalytic activity">
    <reaction evidence="3">
        <text>a D-aminoacyl-tRNA + H2O = a tRNA + a D-alpha-amino acid + H(+)</text>
        <dbReference type="Rhea" id="RHEA:13953"/>
        <dbReference type="Rhea" id="RHEA-COMP:10123"/>
        <dbReference type="Rhea" id="RHEA-COMP:10124"/>
        <dbReference type="ChEBI" id="CHEBI:15377"/>
        <dbReference type="ChEBI" id="CHEBI:15378"/>
        <dbReference type="ChEBI" id="CHEBI:59871"/>
        <dbReference type="ChEBI" id="CHEBI:78442"/>
        <dbReference type="ChEBI" id="CHEBI:79333"/>
        <dbReference type="EC" id="3.1.1.96"/>
    </reaction>
</comment>
<dbReference type="HAMAP" id="MF_00518">
    <property type="entry name" value="Deacylase_Dtd"/>
    <property type="match status" value="1"/>
</dbReference>
<evidence type="ECO:0000313" key="4">
    <source>
        <dbReference type="EMBL" id="KTD22960.1"/>
    </source>
</evidence>
<dbReference type="GO" id="GO:0051500">
    <property type="term" value="F:D-tyrosyl-tRNA(Tyr) deacylase activity"/>
    <property type="evidence" value="ECO:0007669"/>
    <property type="project" value="TreeGrafter"/>
</dbReference>
<dbReference type="STRING" id="45068.Llon_0350"/>
<keyword evidence="2 3" id="KW-0378">Hydrolase</keyword>
<accession>A0A0W0VRZ5</accession>
<keyword evidence="5" id="KW-1185">Reference proteome</keyword>
<evidence type="ECO:0000313" key="5">
    <source>
        <dbReference type="Proteomes" id="UP000054997"/>
    </source>
</evidence>
<name>A0A0W0VRZ5_9GAMM</name>
<dbReference type="OrthoDB" id="9801395at2"/>
<dbReference type="GO" id="GO:0005737">
    <property type="term" value="C:cytoplasm"/>
    <property type="evidence" value="ECO:0007669"/>
    <property type="project" value="UniProtKB-SubCell"/>
</dbReference>
<reference evidence="4 5" key="1">
    <citation type="submission" date="2015-11" db="EMBL/GenBank/DDBJ databases">
        <title>Genomic analysis of 38 Legionella species identifies large and diverse effector repertoires.</title>
        <authorList>
            <person name="Burstein D."/>
            <person name="Amaro F."/>
            <person name="Zusman T."/>
            <person name="Lifshitz Z."/>
            <person name="Cohen O."/>
            <person name="Gilbert J.A."/>
            <person name="Pupko T."/>
            <person name="Shuman H.A."/>
            <person name="Segal G."/>
        </authorList>
    </citation>
    <scope>NUCLEOTIDE SEQUENCE [LARGE SCALE GENOMIC DNA]</scope>
    <source>
        <strain evidence="4 5">ATCC 49505</strain>
    </source>
</reference>
<evidence type="ECO:0000256" key="1">
    <source>
        <dbReference type="ARBA" id="ARBA00009673"/>
    </source>
</evidence>